<feature type="compositionally biased region" description="Polar residues" evidence="1">
    <location>
        <begin position="44"/>
        <end position="53"/>
    </location>
</feature>
<reference evidence="2 3" key="1">
    <citation type="submission" date="2024-01" db="EMBL/GenBank/DDBJ databases">
        <title>The genomes of 5 underutilized Papilionoideae crops provide insights into root nodulation and disease resistanc.</title>
        <authorList>
            <person name="Jiang F."/>
        </authorList>
    </citation>
    <scope>NUCLEOTIDE SEQUENCE [LARGE SCALE GENOMIC DNA]</scope>
    <source>
        <strain evidence="2">LVBAO_FW01</strain>
        <tissue evidence="2">Leaves</tissue>
    </source>
</reference>
<dbReference type="PANTHER" id="PTHR35167">
    <property type="entry name" value="OS05G0216466 PROTEIN"/>
    <property type="match status" value="1"/>
</dbReference>
<evidence type="ECO:0000313" key="2">
    <source>
        <dbReference type="EMBL" id="KAK7363217.1"/>
    </source>
</evidence>
<protein>
    <submittedName>
        <fullName evidence="2">Uncharacterized protein</fullName>
    </submittedName>
</protein>
<comment type="caution">
    <text evidence="2">The sequence shown here is derived from an EMBL/GenBank/DDBJ whole genome shotgun (WGS) entry which is preliminary data.</text>
</comment>
<sequence>MATSISSYQNKSTQKPIPLSQSEIKAAKQLIQLSSGDSEEDQHSSSNSCSYNMVQGKPHHTKVNSGGDVSSVAATTVESEDESFSSTNKRYRYIKDLYSVTVPMSTVKVKKKSKK</sequence>
<dbReference type="PANTHER" id="PTHR35167:SF13">
    <property type="match status" value="1"/>
</dbReference>
<dbReference type="Proteomes" id="UP001367508">
    <property type="component" value="Unassembled WGS sequence"/>
</dbReference>
<name>A0AAN9N3D9_CANGL</name>
<gene>
    <name evidence="2" type="ORF">VNO77_05350</name>
</gene>
<dbReference type="AlphaFoldDB" id="A0AAN9N3D9"/>
<feature type="compositionally biased region" description="Polar residues" evidence="1">
    <location>
        <begin position="1"/>
        <end position="23"/>
    </location>
</feature>
<evidence type="ECO:0000256" key="1">
    <source>
        <dbReference type="SAM" id="MobiDB-lite"/>
    </source>
</evidence>
<dbReference type="EMBL" id="JAYMYQ010000001">
    <property type="protein sequence ID" value="KAK7363217.1"/>
    <property type="molecule type" value="Genomic_DNA"/>
</dbReference>
<accession>A0AAN9N3D9</accession>
<feature type="region of interest" description="Disordered" evidence="1">
    <location>
        <begin position="1"/>
        <end position="68"/>
    </location>
</feature>
<keyword evidence="3" id="KW-1185">Reference proteome</keyword>
<organism evidence="2 3">
    <name type="scientific">Canavalia gladiata</name>
    <name type="common">Sword bean</name>
    <name type="synonym">Dolichos gladiatus</name>
    <dbReference type="NCBI Taxonomy" id="3824"/>
    <lineage>
        <taxon>Eukaryota</taxon>
        <taxon>Viridiplantae</taxon>
        <taxon>Streptophyta</taxon>
        <taxon>Embryophyta</taxon>
        <taxon>Tracheophyta</taxon>
        <taxon>Spermatophyta</taxon>
        <taxon>Magnoliopsida</taxon>
        <taxon>eudicotyledons</taxon>
        <taxon>Gunneridae</taxon>
        <taxon>Pentapetalae</taxon>
        <taxon>rosids</taxon>
        <taxon>fabids</taxon>
        <taxon>Fabales</taxon>
        <taxon>Fabaceae</taxon>
        <taxon>Papilionoideae</taxon>
        <taxon>50 kb inversion clade</taxon>
        <taxon>NPAAA clade</taxon>
        <taxon>indigoferoid/millettioid clade</taxon>
        <taxon>Phaseoleae</taxon>
        <taxon>Canavalia</taxon>
    </lineage>
</organism>
<evidence type="ECO:0000313" key="3">
    <source>
        <dbReference type="Proteomes" id="UP001367508"/>
    </source>
</evidence>
<proteinExistence type="predicted"/>